<feature type="non-terminal residue" evidence="1">
    <location>
        <position position="77"/>
    </location>
</feature>
<dbReference type="Proteomes" id="UP001558613">
    <property type="component" value="Unassembled WGS sequence"/>
</dbReference>
<sequence>GDPLRKIKVTRRCLRALDMWKRPWFLCLPHGLGSGHEPGQLPSWYSSGVFAGPFFRGANSLHPEGVRGGYICLPLPS</sequence>
<evidence type="ECO:0000313" key="1">
    <source>
        <dbReference type="EMBL" id="KAL1266716.1"/>
    </source>
</evidence>
<protein>
    <submittedName>
        <fullName evidence="1">Uncharacterized protein</fullName>
    </submittedName>
</protein>
<dbReference type="EMBL" id="JAYMGO010000010">
    <property type="protein sequence ID" value="KAL1266716.1"/>
    <property type="molecule type" value="Genomic_DNA"/>
</dbReference>
<gene>
    <name evidence="1" type="ORF">QQF64_002391</name>
</gene>
<evidence type="ECO:0000313" key="2">
    <source>
        <dbReference type="Proteomes" id="UP001558613"/>
    </source>
</evidence>
<accession>A0ABR3MPZ6</accession>
<comment type="caution">
    <text evidence="1">The sequence shown here is derived from an EMBL/GenBank/DDBJ whole genome shotgun (WGS) entry which is preliminary data.</text>
</comment>
<reference evidence="1 2" key="1">
    <citation type="submission" date="2023-09" db="EMBL/GenBank/DDBJ databases">
        <authorList>
            <person name="Wang M."/>
        </authorList>
    </citation>
    <scope>NUCLEOTIDE SEQUENCE [LARGE SCALE GENOMIC DNA]</scope>
    <source>
        <strain evidence="1">GT-2023</strain>
        <tissue evidence="1">Liver</tissue>
    </source>
</reference>
<proteinExistence type="predicted"/>
<name>A0ABR3MPZ6_9TELE</name>
<keyword evidence="2" id="KW-1185">Reference proteome</keyword>
<organism evidence="1 2">
    <name type="scientific">Cirrhinus molitorella</name>
    <name type="common">mud carp</name>
    <dbReference type="NCBI Taxonomy" id="172907"/>
    <lineage>
        <taxon>Eukaryota</taxon>
        <taxon>Metazoa</taxon>
        <taxon>Chordata</taxon>
        <taxon>Craniata</taxon>
        <taxon>Vertebrata</taxon>
        <taxon>Euteleostomi</taxon>
        <taxon>Actinopterygii</taxon>
        <taxon>Neopterygii</taxon>
        <taxon>Teleostei</taxon>
        <taxon>Ostariophysi</taxon>
        <taxon>Cypriniformes</taxon>
        <taxon>Cyprinidae</taxon>
        <taxon>Labeoninae</taxon>
        <taxon>Labeonini</taxon>
        <taxon>Cirrhinus</taxon>
    </lineage>
</organism>
<feature type="non-terminal residue" evidence="1">
    <location>
        <position position="1"/>
    </location>
</feature>